<comment type="similarity">
    <text evidence="1">Belongs to the nitroreductase family.</text>
</comment>
<name>A0AAE4Y8P8_9RHOB</name>
<dbReference type="InterPro" id="IPR029479">
    <property type="entry name" value="Nitroreductase"/>
</dbReference>
<dbReference type="RefSeq" id="WP_168774803.1">
    <property type="nucleotide sequence ID" value="NZ_JAABNR010000008.1"/>
</dbReference>
<dbReference type="AlphaFoldDB" id="A0AAE4Y8P8"/>
<organism evidence="5 6">
    <name type="scientific">Stagnihabitans tardus</name>
    <dbReference type="NCBI Taxonomy" id="2699202"/>
    <lineage>
        <taxon>Bacteria</taxon>
        <taxon>Pseudomonadati</taxon>
        <taxon>Pseudomonadota</taxon>
        <taxon>Alphaproteobacteria</taxon>
        <taxon>Rhodobacterales</taxon>
        <taxon>Paracoccaceae</taxon>
        <taxon>Stagnihabitans</taxon>
    </lineage>
</organism>
<dbReference type="EMBL" id="JAABNR010000008">
    <property type="protein sequence ID" value="NBZ88003.1"/>
    <property type="molecule type" value="Genomic_DNA"/>
</dbReference>
<dbReference type="Pfam" id="PF00881">
    <property type="entry name" value="Nitroreductase"/>
    <property type="match status" value="2"/>
</dbReference>
<evidence type="ECO:0000256" key="1">
    <source>
        <dbReference type="ARBA" id="ARBA00007118"/>
    </source>
</evidence>
<dbReference type="SUPFAM" id="SSF55469">
    <property type="entry name" value="FMN-dependent nitroreductase-like"/>
    <property type="match status" value="1"/>
</dbReference>
<evidence type="ECO:0000256" key="3">
    <source>
        <dbReference type="SAM" id="MobiDB-lite"/>
    </source>
</evidence>
<dbReference type="Proteomes" id="UP001193501">
    <property type="component" value="Unassembled WGS sequence"/>
</dbReference>
<dbReference type="Gene3D" id="3.40.109.10">
    <property type="entry name" value="NADH Oxidase"/>
    <property type="match status" value="1"/>
</dbReference>
<evidence type="ECO:0000313" key="6">
    <source>
        <dbReference type="Proteomes" id="UP001193501"/>
    </source>
</evidence>
<feature type="domain" description="Nitroreductase" evidence="4">
    <location>
        <begin position="16"/>
        <end position="58"/>
    </location>
</feature>
<protein>
    <recommendedName>
        <fullName evidence="4">Nitroreductase domain-containing protein</fullName>
    </recommendedName>
</protein>
<dbReference type="GO" id="GO:0016491">
    <property type="term" value="F:oxidoreductase activity"/>
    <property type="evidence" value="ECO:0007669"/>
    <property type="project" value="UniProtKB-KW"/>
</dbReference>
<comment type="caution">
    <text evidence="5">The sequence shown here is derived from an EMBL/GenBank/DDBJ whole genome shotgun (WGS) entry which is preliminary data.</text>
</comment>
<sequence>MTARQADHPIDALFLNRHSPRAFTTEEIPQAELLTLMEAARWAPSASNTQPARLAWGRRGEAEFQTIAGLLVPGNRIWAERAAALVVVASQAEKEGAALTWHAFDAGAAWMSLALQAHLRGWVAHAMGGFDKEAAVQALHLPAGHALHCVVAIGRQGPAETLPEHQRPREMPNSRRPLSEVAGHGRFL</sequence>
<dbReference type="InterPro" id="IPR000415">
    <property type="entry name" value="Nitroreductase-like"/>
</dbReference>
<gene>
    <name evidence="5" type="ORF">GV832_10480</name>
</gene>
<evidence type="ECO:0000313" key="5">
    <source>
        <dbReference type="EMBL" id="NBZ88003.1"/>
    </source>
</evidence>
<feature type="compositionally biased region" description="Basic and acidic residues" evidence="3">
    <location>
        <begin position="162"/>
        <end position="173"/>
    </location>
</feature>
<reference evidence="5" key="1">
    <citation type="submission" date="2020-01" db="EMBL/GenBank/DDBJ databases">
        <authorList>
            <person name="Chen W.-M."/>
        </authorList>
    </citation>
    <scope>NUCLEOTIDE SEQUENCE</scope>
    <source>
        <strain evidence="5">CYK-10</strain>
    </source>
</reference>
<dbReference type="PANTHER" id="PTHR43673">
    <property type="entry name" value="NAD(P)H NITROREDUCTASE YDGI-RELATED"/>
    <property type="match status" value="1"/>
</dbReference>
<keyword evidence="2" id="KW-0560">Oxidoreductase</keyword>
<keyword evidence="6" id="KW-1185">Reference proteome</keyword>
<dbReference type="CDD" id="cd02138">
    <property type="entry name" value="TdsD-like"/>
    <property type="match status" value="1"/>
</dbReference>
<evidence type="ECO:0000259" key="4">
    <source>
        <dbReference type="Pfam" id="PF00881"/>
    </source>
</evidence>
<proteinExistence type="inferred from homology"/>
<evidence type="ECO:0000256" key="2">
    <source>
        <dbReference type="ARBA" id="ARBA00023002"/>
    </source>
</evidence>
<accession>A0AAE4Y8P8</accession>
<feature type="region of interest" description="Disordered" evidence="3">
    <location>
        <begin position="160"/>
        <end position="188"/>
    </location>
</feature>
<feature type="domain" description="Nitroreductase" evidence="4">
    <location>
        <begin position="76"/>
        <end position="155"/>
    </location>
</feature>
<dbReference type="PANTHER" id="PTHR43673:SF10">
    <property type="entry name" value="NADH DEHYDROGENASE_NAD(P)H NITROREDUCTASE XCC3605-RELATED"/>
    <property type="match status" value="1"/>
</dbReference>